<organism evidence="1 2">
    <name type="scientific">Auriscalpium vulgare</name>
    <dbReference type="NCBI Taxonomy" id="40419"/>
    <lineage>
        <taxon>Eukaryota</taxon>
        <taxon>Fungi</taxon>
        <taxon>Dikarya</taxon>
        <taxon>Basidiomycota</taxon>
        <taxon>Agaricomycotina</taxon>
        <taxon>Agaricomycetes</taxon>
        <taxon>Russulales</taxon>
        <taxon>Auriscalpiaceae</taxon>
        <taxon>Auriscalpium</taxon>
    </lineage>
</organism>
<proteinExistence type="predicted"/>
<dbReference type="EMBL" id="MU275931">
    <property type="protein sequence ID" value="KAI0046213.1"/>
    <property type="molecule type" value="Genomic_DNA"/>
</dbReference>
<name>A0ACB8RQ57_9AGAM</name>
<reference evidence="1" key="2">
    <citation type="journal article" date="2022" name="New Phytol.">
        <title>Evolutionary transition to the ectomycorrhizal habit in the genomes of a hyperdiverse lineage of mushroom-forming fungi.</title>
        <authorList>
            <person name="Looney B."/>
            <person name="Miyauchi S."/>
            <person name="Morin E."/>
            <person name="Drula E."/>
            <person name="Courty P.E."/>
            <person name="Kohler A."/>
            <person name="Kuo A."/>
            <person name="LaButti K."/>
            <person name="Pangilinan J."/>
            <person name="Lipzen A."/>
            <person name="Riley R."/>
            <person name="Andreopoulos W."/>
            <person name="He G."/>
            <person name="Johnson J."/>
            <person name="Nolan M."/>
            <person name="Tritt A."/>
            <person name="Barry K.W."/>
            <person name="Grigoriev I.V."/>
            <person name="Nagy L.G."/>
            <person name="Hibbett D."/>
            <person name="Henrissat B."/>
            <person name="Matheny P.B."/>
            <person name="Labbe J."/>
            <person name="Martin F.M."/>
        </authorList>
    </citation>
    <scope>NUCLEOTIDE SEQUENCE</scope>
    <source>
        <strain evidence="1">FP105234-sp</strain>
    </source>
</reference>
<keyword evidence="2" id="KW-1185">Reference proteome</keyword>
<sequence>MHTFKHSKALVCKLARSFHSVQDIDDPSHGKARFTMSFSVLRILLRIMMISDELSINNKQRKEIMYNIKHMSEILLEVSEYARSHAWMIPPDVENVLELWPQEFECIAAVLHQFEENRVSSWRRILNIGSPMTEFRHCNAKLKQLALCYQTKLLLTLQVNTDMNIQNFLPARSINTNMPAYPSIFYGRDSHLRVILKQLRHMPAYVAIIGPGGIGKTTLALAILHHPMIIQKYGEHIHYVSCEGCLSEAMLIQNIAKVLGVDTISDGGTLKDGVICYLKSSSNVLLCLDNFETIWNTHSSIKSMIELLMNDITSISRVSLLITMRGQIYPEAITWSQPLLPPLEPFPADLAQKLFRQISNKWDEWAERLVTSVDGLPLAITMIANLAQSIQCKVLWEQWEQVNIGILERGKGHRLTSLEASIHLSIEGYQMRSKPGALLILSLLGTLPGGLSLKRIQQLQSTFVEINDIQYSVQALLDSGLAQLTLDTLHIHPLIQYYCQRHLPLSASHMKLLERHYVELSIKDSDDGSEVCQEQLLEYINTGHVLLKSVKEKCPSSDTLEAIISYSWLVSIETGSFIEELILLLQQYDNLLPIDSIMRYWEQWGSCLLNTGDLVGAEVKYQNALVYAKLYEDEQHEARALMRLGYLSYTKSELSESARYVHSALILYEKCQDIEGRGIAYYELSKISLLQNSYVDAKAYALKSIEIFESIDEKYYLGHAWLCMGQWFVSQCKVDDGRRCYKKALSIYCKANSRTDQCSTLEEIGDSYVQEQDYQVAKDYYYKALVIRKQINSLRRNPEILLSVGKVHIALKEYDTALEFYHQAVLINRNKHDLVKEGYSLQGIGHAYLNRGMHSDAINYLEQAIMVHEKCCEKQFLAEDFSMLGKLYYDIDNYELAKEYWTRAIKIWEKYNETDSIAYTTMCLGWIYSENWQPEAAEKCYLKALFLCEGNSFVNTHSRVLQSLGDMYRQGGNPGLAADWYRKALVVLEDTVNPTATEYLTNALTELKHD</sequence>
<dbReference type="Proteomes" id="UP000814033">
    <property type="component" value="Unassembled WGS sequence"/>
</dbReference>
<comment type="caution">
    <text evidence="1">The sequence shown here is derived from an EMBL/GenBank/DDBJ whole genome shotgun (WGS) entry which is preliminary data.</text>
</comment>
<reference evidence="1" key="1">
    <citation type="submission" date="2021-02" db="EMBL/GenBank/DDBJ databases">
        <authorList>
            <consortium name="DOE Joint Genome Institute"/>
            <person name="Ahrendt S."/>
            <person name="Looney B.P."/>
            <person name="Miyauchi S."/>
            <person name="Morin E."/>
            <person name="Drula E."/>
            <person name="Courty P.E."/>
            <person name="Chicoki N."/>
            <person name="Fauchery L."/>
            <person name="Kohler A."/>
            <person name="Kuo A."/>
            <person name="Labutti K."/>
            <person name="Pangilinan J."/>
            <person name="Lipzen A."/>
            <person name="Riley R."/>
            <person name="Andreopoulos W."/>
            <person name="He G."/>
            <person name="Johnson J."/>
            <person name="Barry K.W."/>
            <person name="Grigoriev I.V."/>
            <person name="Nagy L."/>
            <person name="Hibbett D."/>
            <person name="Henrissat B."/>
            <person name="Matheny P.B."/>
            <person name="Labbe J."/>
            <person name="Martin F."/>
        </authorList>
    </citation>
    <scope>NUCLEOTIDE SEQUENCE</scope>
    <source>
        <strain evidence="1">FP105234-sp</strain>
    </source>
</reference>
<evidence type="ECO:0000313" key="1">
    <source>
        <dbReference type="EMBL" id="KAI0046213.1"/>
    </source>
</evidence>
<protein>
    <submittedName>
        <fullName evidence="1">TPR-like protein</fullName>
    </submittedName>
</protein>
<evidence type="ECO:0000313" key="2">
    <source>
        <dbReference type="Proteomes" id="UP000814033"/>
    </source>
</evidence>
<gene>
    <name evidence="1" type="ORF">FA95DRAFT_1410390</name>
</gene>
<accession>A0ACB8RQ57</accession>